<reference evidence="2" key="1">
    <citation type="submission" date="2016-07" db="EMBL/GenBank/DDBJ databases">
        <authorList>
            <person name="Florea S."/>
            <person name="Webb J.S."/>
            <person name="Jaromczyk J."/>
            <person name="Schardl C.L."/>
        </authorList>
    </citation>
    <scope>NUCLEOTIDE SEQUENCE [LARGE SCALE GENOMIC DNA]</scope>
    <source>
        <strain evidence="2">1YdBTEX2</strain>
    </source>
</reference>
<dbReference type="RefSeq" id="WP_017849259.1">
    <property type="nucleotide sequence ID" value="NZ_AOUH01000041.1"/>
</dbReference>
<evidence type="ECO:0000313" key="1">
    <source>
        <dbReference type="EMBL" id="SBW84802.1"/>
    </source>
</evidence>
<proteinExistence type="predicted"/>
<dbReference type="Proteomes" id="UP000245431">
    <property type="component" value="Chromosome PVE_r2"/>
</dbReference>
<organism evidence="1 2">
    <name type="scientific">Pseudomonas veronii 1YdBTEX2</name>
    <dbReference type="NCBI Taxonomy" id="1295141"/>
    <lineage>
        <taxon>Bacteria</taxon>
        <taxon>Pseudomonadati</taxon>
        <taxon>Pseudomonadota</taxon>
        <taxon>Gammaproteobacteria</taxon>
        <taxon>Pseudomonadales</taxon>
        <taxon>Pseudomonadaceae</taxon>
        <taxon>Pseudomonas</taxon>
    </lineage>
</organism>
<name>A0A1D3K968_PSEVE</name>
<protein>
    <submittedName>
        <fullName evidence="1">Uncharacterized protein</fullName>
    </submittedName>
</protein>
<dbReference type="AlphaFoldDB" id="A0A1D3K968"/>
<sequence>MVNRIEFTAAELLAIEQVLEPAESDNPETQAAIESAFLKVGLALERPWALKQEQETIKLVAERLSLKMKDVHLKIESMSLSEWEAWVDDLDSDERLEFLSKYHSKTAFYHVARVRPPTYRK</sequence>
<accession>A0A1D3K968</accession>
<gene>
    <name evidence="1" type="ORF">PVE_R2G0777</name>
</gene>
<dbReference type="EMBL" id="LT599584">
    <property type="protein sequence ID" value="SBW84802.1"/>
    <property type="molecule type" value="Genomic_DNA"/>
</dbReference>
<evidence type="ECO:0000313" key="2">
    <source>
        <dbReference type="Proteomes" id="UP000245431"/>
    </source>
</evidence>